<dbReference type="EMBL" id="SNYW01000013">
    <property type="protein sequence ID" value="TDQ78527.1"/>
    <property type="molecule type" value="Genomic_DNA"/>
</dbReference>
<reference evidence="1 2" key="1">
    <citation type="submission" date="2019-03" db="EMBL/GenBank/DDBJ databases">
        <title>Genomic Encyclopedia of Type Strains, Phase III (KMG-III): the genomes of soil and plant-associated and newly described type strains.</title>
        <authorList>
            <person name="Whitman W."/>
        </authorList>
    </citation>
    <scope>NUCLEOTIDE SEQUENCE [LARGE SCALE GENOMIC DNA]</scope>
    <source>
        <strain evidence="1 2">CGMCC 1.7660</strain>
    </source>
</reference>
<dbReference type="Pfam" id="PF13424">
    <property type="entry name" value="TPR_12"/>
    <property type="match status" value="1"/>
</dbReference>
<dbReference type="RefSeq" id="WP_133615018.1">
    <property type="nucleotide sequence ID" value="NZ_SNYW01000013.1"/>
</dbReference>
<keyword evidence="2" id="KW-1185">Reference proteome</keyword>
<protein>
    <submittedName>
        <fullName evidence="1">Tetratricopeptide repeat protein</fullName>
    </submittedName>
</protein>
<dbReference type="Proteomes" id="UP000295783">
    <property type="component" value="Unassembled WGS sequence"/>
</dbReference>
<evidence type="ECO:0000313" key="2">
    <source>
        <dbReference type="Proteomes" id="UP000295783"/>
    </source>
</evidence>
<organism evidence="1 2">
    <name type="scientific">Dongia mobilis</name>
    <dbReference type="NCBI Taxonomy" id="578943"/>
    <lineage>
        <taxon>Bacteria</taxon>
        <taxon>Pseudomonadati</taxon>
        <taxon>Pseudomonadota</taxon>
        <taxon>Alphaproteobacteria</taxon>
        <taxon>Rhodospirillales</taxon>
        <taxon>Dongiaceae</taxon>
        <taxon>Dongia</taxon>
    </lineage>
</organism>
<dbReference type="OrthoDB" id="7345877at2"/>
<dbReference type="SUPFAM" id="SSF48452">
    <property type="entry name" value="TPR-like"/>
    <property type="match status" value="2"/>
</dbReference>
<sequence>MSLKNTSDEAFVLYLEGQQLFSVIDRKDLDAALAKFRAATSLSPDFARAWGHIAYCLAQIVVGGHERDRKRAKQLLEEAEGHARTAISLDAGDYANHWDLAFVLLNLGRGEEAYRAYEHALALFDRQTDKLDRRNDLLVEMAEAYVYAGNSDRAFELLDRAVRVPDWYRWIRAWAHFNRREYKETIAEITAMRKKCFDAGYVPDIQLLLAAAYAYIGDNALAQEALGRLRKARADWDLASELARNPFASEKDRLHWEEGMRRAGFN</sequence>
<proteinExistence type="predicted"/>
<dbReference type="AlphaFoldDB" id="A0A4R6WKB7"/>
<evidence type="ECO:0000313" key="1">
    <source>
        <dbReference type="EMBL" id="TDQ78527.1"/>
    </source>
</evidence>
<accession>A0A4R6WKB7</accession>
<dbReference type="Gene3D" id="1.25.40.10">
    <property type="entry name" value="Tetratricopeptide repeat domain"/>
    <property type="match status" value="1"/>
</dbReference>
<dbReference type="InterPro" id="IPR011990">
    <property type="entry name" value="TPR-like_helical_dom_sf"/>
</dbReference>
<name>A0A4R6WKB7_9PROT</name>
<comment type="caution">
    <text evidence="1">The sequence shown here is derived from an EMBL/GenBank/DDBJ whole genome shotgun (WGS) entry which is preliminary data.</text>
</comment>
<gene>
    <name evidence="1" type="ORF">A8950_3583</name>
</gene>